<dbReference type="SUPFAM" id="SSF88659">
    <property type="entry name" value="Sigma3 and sigma4 domains of RNA polymerase sigma factors"/>
    <property type="match status" value="1"/>
</dbReference>
<dbReference type="Gene3D" id="1.10.10.10">
    <property type="entry name" value="Winged helix-like DNA-binding domain superfamily/Winged helix DNA-binding domain"/>
    <property type="match status" value="1"/>
</dbReference>
<evidence type="ECO:0000256" key="1">
    <source>
        <dbReference type="ARBA" id="ARBA00010641"/>
    </source>
</evidence>
<evidence type="ECO:0000259" key="6">
    <source>
        <dbReference type="Pfam" id="PF04542"/>
    </source>
</evidence>
<comment type="similarity">
    <text evidence="1">Belongs to the sigma-70 factor family. ECF subfamily.</text>
</comment>
<sequence>MSKKREKQTDSDLVREVKQGDPAAMEEIVKRYSNKVYNLAYHLTRDAHAAEEIMQDVFLTVIAKIGTLTTEAYFSTWLYRVTTNAAYGYLRKEKKFSEQTPVEDIDQEQFLEYDWTNLPDDVLLSEESKEVLRRSIDSLPEAMRTVVVLKDVEGLKNEEIAETLGISVPAVKSRLHRGRLILRQLLSEYFSKYTEPSKEEE</sequence>
<dbReference type="Pfam" id="PF08281">
    <property type="entry name" value="Sigma70_r4_2"/>
    <property type="match status" value="1"/>
</dbReference>
<dbReference type="InterPro" id="IPR014284">
    <property type="entry name" value="RNA_pol_sigma-70_dom"/>
</dbReference>
<keyword evidence="2" id="KW-0805">Transcription regulation</keyword>
<dbReference type="PANTHER" id="PTHR43133:SF8">
    <property type="entry name" value="RNA POLYMERASE SIGMA FACTOR HI_1459-RELATED"/>
    <property type="match status" value="1"/>
</dbReference>
<dbReference type="Gene3D" id="1.10.1740.10">
    <property type="match status" value="1"/>
</dbReference>
<accession>A0A485M2M7</accession>
<dbReference type="InterPro" id="IPR036388">
    <property type="entry name" value="WH-like_DNA-bd_sf"/>
</dbReference>
<keyword evidence="3" id="KW-0731">Sigma factor</keyword>
<keyword evidence="5" id="KW-0804">Transcription</keyword>
<feature type="domain" description="RNA polymerase sigma-70 region 2" evidence="6">
    <location>
        <begin position="28"/>
        <end position="95"/>
    </location>
</feature>
<dbReference type="GO" id="GO:0003677">
    <property type="term" value="F:DNA binding"/>
    <property type="evidence" value="ECO:0007669"/>
    <property type="project" value="UniProtKB-KW"/>
</dbReference>
<dbReference type="InterPro" id="IPR013324">
    <property type="entry name" value="RNA_pol_sigma_r3/r4-like"/>
</dbReference>
<evidence type="ECO:0000313" key="8">
    <source>
        <dbReference type="EMBL" id="VFU16218.1"/>
    </source>
</evidence>
<dbReference type="NCBIfam" id="TIGR02937">
    <property type="entry name" value="sigma70-ECF"/>
    <property type="match status" value="1"/>
</dbReference>
<feature type="domain" description="RNA polymerase sigma factor 70 region 4 type 2" evidence="7">
    <location>
        <begin position="130"/>
        <end position="180"/>
    </location>
</feature>
<proteinExistence type="inferred from homology"/>
<dbReference type="GO" id="GO:0016987">
    <property type="term" value="F:sigma factor activity"/>
    <property type="evidence" value="ECO:0007669"/>
    <property type="project" value="UniProtKB-KW"/>
</dbReference>
<dbReference type="Pfam" id="PF04542">
    <property type="entry name" value="Sigma70_r2"/>
    <property type="match status" value="1"/>
</dbReference>
<dbReference type="PANTHER" id="PTHR43133">
    <property type="entry name" value="RNA POLYMERASE ECF-TYPE SIGMA FACTO"/>
    <property type="match status" value="1"/>
</dbReference>
<organism evidence="8">
    <name type="scientific">anaerobic digester metagenome</name>
    <dbReference type="NCBI Taxonomy" id="1263854"/>
    <lineage>
        <taxon>unclassified sequences</taxon>
        <taxon>metagenomes</taxon>
        <taxon>ecological metagenomes</taxon>
    </lineage>
</organism>
<dbReference type="InterPro" id="IPR039425">
    <property type="entry name" value="RNA_pol_sigma-70-like"/>
</dbReference>
<evidence type="ECO:0000256" key="4">
    <source>
        <dbReference type="ARBA" id="ARBA00023125"/>
    </source>
</evidence>
<dbReference type="InterPro" id="IPR013249">
    <property type="entry name" value="RNA_pol_sigma70_r4_t2"/>
</dbReference>
<gene>
    <name evidence="8" type="primary">sigW</name>
    <name evidence="8" type="ORF">SCFA_520024</name>
</gene>
<evidence type="ECO:0000259" key="7">
    <source>
        <dbReference type="Pfam" id="PF08281"/>
    </source>
</evidence>
<protein>
    <submittedName>
        <fullName evidence="8">ECF RNA polymerase sigma factor SigW</fullName>
    </submittedName>
</protein>
<evidence type="ECO:0000256" key="2">
    <source>
        <dbReference type="ARBA" id="ARBA00023015"/>
    </source>
</evidence>
<dbReference type="CDD" id="cd06171">
    <property type="entry name" value="Sigma70_r4"/>
    <property type="match status" value="1"/>
</dbReference>
<dbReference type="SUPFAM" id="SSF88946">
    <property type="entry name" value="Sigma2 domain of RNA polymerase sigma factors"/>
    <property type="match status" value="1"/>
</dbReference>
<keyword evidence="4" id="KW-0238">DNA-binding</keyword>
<dbReference type="InterPro" id="IPR013325">
    <property type="entry name" value="RNA_pol_sigma_r2"/>
</dbReference>
<name>A0A485M2M7_9ZZZZ</name>
<dbReference type="GO" id="GO:0006352">
    <property type="term" value="P:DNA-templated transcription initiation"/>
    <property type="evidence" value="ECO:0007669"/>
    <property type="project" value="InterPro"/>
</dbReference>
<evidence type="ECO:0000256" key="5">
    <source>
        <dbReference type="ARBA" id="ARBA00023163"/>
    </source>
</evidence>
<dbReference type="EMBL" id="CAADRM010000117">
    <property type="protein sequence ID" value="VFU16218.1"/>
    <property type="molecule type" value="Genomic_DNA"/>
</dbReference>
<dbReference type="InterPro" id="IPR007627">
    <property type="entry name" value="RNA_pol_sigma70_r2"/>
</dbReference>
<evidence type="ECO:0000256" key="3">
    <source>
        <dbReference type="ARBA" id="ARBA00023082"/>
    </source>
</evidence>
<dbReference type="AlphaFoldDB" id="A0A485M2M7"/>
<reference evidence="8" key="1">
    <citation type="submission" date="2019-03" db="EMBL/GenBank/DDBJ databases">
        <authorList>
            <person name="Hao L."/>
        </authorList>
    </citation>
    <scope>NUCLEOTIDE SEQUENCE</scope>
</reference>